<dbReference type="Gene3D" id="3.20.20.80">
    <property type="entry name" value="Glycosidases"/>
    <property type="match status" value="1"/>
</dbReference>
<sequence length="463" mass="50501">MRRSRRIALGVSALGFMALSTGVAAAQTMTGSGAEPTAQAVAGPLPRITAPRTQGLGTLVDSSTGRAFRPRGFNYTRLDESPSGWFHATFEPGVYDAARADRTLGQFQRDGYTVVRVFVDSGSVPDAQAGRPHGLGHGVGDRGTGSGPYLDNVADFVRRAAAHRVYVLPVLGIFPQNEYYYGLVGAVDSDKLNIESANLMYMHDGHIRAKEAYVREFLTAIRGRLGGALMSTLLGLQFDNEATWRTDLRPFSRFTGTVRPANGVVYDMSKPADRQQAADASIVEYANRLTAAARAVDPLLLTTIGMFTHRIVGRSGPDGMRHYCQANCGSPDTWRYPVRPAVLSAHSDLDFLDLHVYPRLPYGTSYSLDEDLKSSEWSAVKGIVLMGETGAYRESFGGNVTQAAYAMRNHQVDTCRRGFAGWLFWTWDTDQNADQRRFFAATEAGGAINGQLAPIVRPDPCRV</sequence>
<dbReference type="RefSeq" id="WP_203996146.1">
    <property type="nucleotide sequence ID" value="NZ_BOPG01000028.1"/>
</dbReference>
<organism evidence="2 3">
    <name type="scientific">Virgisporangium aurantiacum</name>
    <dbReference type="NCBI Taxonomy" id="175570"/>
    <lineage>
        <taxon>Bacteria</taxon>
        <taxon>Bacillati</taxon>
        <taxon>Actinomycetota</taxon>
        <taxon>Actinomycetes</taxon>
        <taxon>Micromonosporales</taxon>
        <taxon>Micromonosporaceae</taxon>
        <taxon>Virgisporangium</taxon>
    </lineage>
</organism>
<gene>
    <name evidence="2" type="ORF">Vau01_045940</name>
</gene>
<evidence type="ECO:0000313" key="3">
    <source>
        <dbReference type="Proteomes" id="UP000612585"/>
    </source>
</evidence>
<dbReference type="InterPro" id="IPR017853">
    <property type="entry name" value="GH"/>
</dbReference>
<name>A0A8J3Z662_9ACTN</name>
<evidence type="ECO:0000313" key="2">
    <source>
        <dbReference type="EMBL" id="GIJ57078.1"/>
    </source>
</evidence>
<comment type="caution">
    <text evidence="2">The sequence shown here is derived from an EMBL/GenBank/DDBJ whole genome shotgun (WGS) entry which is preliminary data.</text>
</comment>
<evidence type="ECO:0008006" key="4">
    <source>
        <dbReference type="Google" id="ProtNLM"/>
    </source>
</evidence>
<dbReference type="AlphaFoldDB" id="A0A8J3Z662"/>
<dbReference type="SUPFAM" id="SSF51445">
    <property type="entry name" value="(Trans)glycosidases"/>
    <property type="match status" value="1"/>
</dbReference>
<dbReference type="Proteomes" id="UP000612585">
    <property type="component" value="Unassembled WGS sequence"/>
</dbReference>
<keyword evidence="3" id="KW-1185">Reference proteome</keyword>
<feature type="signal peptide" evidence="1">
    <location>
        <begin position="1"/>
        <end position="26"/>
    </location>
</feature>
<accession>A0A8J3Z662</accession>
<keyword evidence="1" id="KW-0732">Signal</keyword>
<evidence type="ECO:0000256" key="1">
    <source>
        <dbReference type="SAM" id="SignalP"/>
    </source>
</evidence>
<feature type="chain" id="PRO_5035229135" description="Cellulase (Glycosyl hydrolase family 5)" evidence="1">
    <location>
        <begin position="27"/>
        <end position="463"/>
    </location>
</feature>
<dbReference type="EMBL" id="BOPG01000028">
    <property type="protein sequence ID" value="GIJ57078.1"/>
    <property type="molecule type" value="Genomic_DNA"/>
</dbReference>
<protein>
    <recommendedName>
        <fullName evidence="4">Cellulase (Glycosyl hydrolase family 5)</fullName>
    </recommendedName>
</protein>
<reference evidence="2" key="1">
    <citation type="submission" date="2021-01" db="EMBL/GenBank/DDBJ databases">
        <title>Whole genome shotgun sequence of Virgisporangium aurantiacum NBRC 16421.</title>
        <authorList>
            <person name="Komaki H."/>
            <person name="Tamura T."/>
        </authorList>
    </citation>
    <scope>NUCLEOTIDE SEQUENCE</scope>
    <source>
        <strain evidence="2">NBRC 16421</strain>
    </source>
</reference>
<proteinExistence type="predicted"/>